<accession>A0ABS8D8Z7</accession>
<dbReference type="InterPro" id="IPR028082">
    <property type="entry name" value="Peripla_BP_I"/>
</dbReference>
<keyword evidence="6" id="KW-1185">Reference proteome</keyword>
<name>A0ABS8D8Z7_9NEIS</name>
<evidence type="ECO:0000313" key="5">
    <source>
        <dbReference type="EMBL" id="MCB6184498.1"/>
    </source>
</evidence>
<dbReference type="InterPro" id="IPR001761">
    <property type="entry name" value="Peripla_BP/Lac1_sug-bd_dom"/>
</dbReference>
<comment type="similarity">
    <text evidence="2">Belongs to the bacterial solute-binding protein 2 family.</text>
</comment>
<evidence type="ECO:0000259" key="4">
    <source>
        <dbReference type="Pfam" id="PF00532"/>
    </source>
</evidence>
<comment type="subcellular location">
    <subcellularLocation>
        <location evidence="1">Cell envelope</location>
    </subcellularLocation>
</comment>
<organism evidence="5 6">
    <name type="scientific">Leeia speluncae</name>
    <dbReference type="NCBI Taxonomy" id="2884804"/>
    <lineage>
        <taxon>Bacteria</taxon>
        <taxon>Pseudomonadati</taxon>
        <taxon>Pseudomonadota</taxon>
        <taxon>Betaproteobacteria</taxon>
        <taxon>Neisseriales</taxon>
        <taxon>Leeiaceae</taxon>
        <taxon>Leeia</taxon>
    </lineage>
</organism>
<dbReference type="PANTHER" id="PTHR46847:SF1">
    <property type="entry name" value="D-ALLOSE-BINDING PERIPLASMIC PROTEIN-RELATED"/>
    <property type="match status" value="1"/>
</dbReference>
<dbReference type="SUPFAM" id="SSF53822">
    <property type="entry name" value="Periplasmic binding protein-like I"/>
    <property type="match status" value="1"/>
</dbReference>
<comment type="caution">
    <text evidence="5">The sequence shown here is derived from an EMBL/GenBank/DDBJ whole genome shotgun (WGS) entry which is preliminary data.</text>
</comment>
<dbReference type="Gene3D" id="3.40.50.2300">
    <property type="match status" value="2"/>
</dbReference>
<dbReference type="EMBL" id="JAJBZT010000007">
    <property type="protein sequence ID" value="MCB6184498.1"/>
    <property type="molecule type" value="Genomic_DNA"/>
</dbReference>
<evidence type="ECO:0000256" key="1">
    <source>
        <dbReference type="ARBA" id="ARBA00004196"/>
    </source>
</evidence>
<dbReference type="NCBIfam" id="NF008185">
    <property type="entry name" value="PRK10936.1"/>
    <property type="match status" value="1"/>
</dbReference>
<evidence type="ECO:0000256" key="2">
    <source>
        <dbReference type="ARBA" id="ARBA00007639"/>
    </source>
</evidence>
<dbReference type="Proteomes" id="UP001165395">
    <property type="component" value="Unassembled WGS sequence"/>
</dbReference>
<reference evidence="5" key="1">
    <citation type="submission" date="2021-10" db="EMBL/GenBank/DDBJ databases">
        <title>The complete genome sequence of Leeia sp. TBRC 13508.</title>
        <authorList>
            <person name="Charoenyingcharoen P."/>
            <person name="Yukphan P."/>
        </authorList>
    </citation>
    <scope>NUCLEOTIDE SEQUENCE</scope>
    <source>
        <strain evidence="5">TBRC 13508</strain>
    </source>
</reference>
<evidence type="ECO:0000256" key="3">
    <source>
        <dbReference type="ARBA" id="ARBA00022729"/>
    </source>
</evidence>
<keyword evidence="3" id="KW-0732">Signal</keyword>
<dbReference type="CDD" id="cd06306">
    <property type="entry name" value="PBP1_TorT-like"/>
    <property type="match status" value="1"/>
</dbReference>
<protein>
    <submittedName>
        <fullName evidence="5">TMAO reductase system periplasmic protein TorT</fullName>
    </submittedName>
</protein>
<dbReference type="PANTHER" id="PTHR46847">
    <property type="entry name" value="D-ALLOSE-BINDING PERIPLASMIC PROTEIN-RELATED"/>
    <property type="match status" value="1"/>
</dbReference>
<proteinExistence type="inferred from homology"/>
<gene>
    <name evidence="5" type="primary">torT</name>
    <name evidence="5" type="ORF">LIN78_13195</name>
</gene>
<dbReference type="Pfam" id="PF00532">
    <property type="entry name" value="Peripla_BP_1"/>
    <property type="match status" value="1"/>
</dbReference>
<evidence type="ECO:0000313" key="6">
    <source>
        <dbReference type="Proteomes" id="UP001165395"/>
    </source>
</evidence>
<dbReference type="RefSeq" id="WP_227181308.1">
    <property type="nucleotide sequence ID" value="NZ_JAJBZT010000007.1"/>
</dbReference>
<sequence>MSPSHAANWYPVKVLKDGLAESYTPITKVKKHWRVCVLLPHGKDKYWWGVTQGIDQDAKRLNVNVAILEAGGYDKLDNQRKQWLQCDQQNADAFVIASISQQAFASEIQKAVKEGKPVIDLVNGINSTDVTSRSELSFADMASAAGRYILSDAKGKPIKIAWFPGPKDAGWVKDAENGINTLFANANVTVIHGGYGPTDRSSQAGLIRRYFSSHLPPDFILGNAVAIDAAASFMRLSQGRSKLVSIYATSDIVNLIRSGDVMAAPSDSPVIQGRIALDLAVRALEGEVVPKQVSPEIIMLDHFNIKKLDLSSLLPIDGQRMILRAFK</sequence>
<feature type="domain" description="Periplasmic binding protein/LacI sugar binding" evidence="4">
    <location>
        <begin position="33"/>
        <end position="284"/>
    </location>
</feature>